<name>S5Y8J2_PARAH</name>
<dbReference type="eggNOG" id="COG1670">
    <property type="taxonomic scope" value="Bacteria"/>
</dbReference>
<protein>
    <submittedName>
        <fullName evidence="2">Acetyltransferase</fullName>
    </submittedName>
</protein>
<dbReference type="PATRIC" id="fig|1367847.3.peg.481"/>
<dbReference type="Gene3D" id="3.40.630.30">
    <property type="match status" value="1"/>
</dbReference>
<dbReference type="EMBL" id="CP006650">
    <property type="protein sequence ID" value="AGT07643.1"/>
    <property type="molecule type" value="Genomic_DNA"/>
</dbReference>
<dbReference type="InterPro" id="IPR000182">
    <property type="entry name" value="GNAT_dom"/>
</dbReference>
<dbReference type="SUPFAM" id="SSF55729">
    <property type="entry name" value="Acyl-CoA N-acyltransferases (Nat)"/>
    <property type="match status" value="1"/>
</dbReference>
<dbReference type="PANTHER" id="PTHR43441:SF2">
    <property type="entry name" value="FAMILY ACETYLTRANSFERASE, PUTATIVE (AFU_ORTHOLOGUE AFUA_7G00850)-RELATED"/>
    <property type="match status" value="1"/>
</dbReference>
<evidence type="ECO:0000259" key="1">
    <source>
        <dbReference type="PROSITE" id="PS51186"/>
    </source>
</evidence>
<dbReference type="GO" id="GO:0008999">
    <property type="term" value="F:protein-N-terminal-alanine acetyltransferase activity"/>
    <property type="evidence" value="ECO:0007669"/>
    <property type="project" value="TreeGrafter"/>
</dbReference>
<dbReference type="STRING" id="1367847.JCM7686_0534"/>
<keyword evidence="2" id="KW-0808">Transferase</keyword>
<dbReference type="PROSITE" id="PS51186">
    <property type="entry name" value="GNAT"/>
    <property type="match status" value="1"/>
</dbReference>
<proteinExistence type="predicted"/>
<dbReference type="RefSeq" id="WP_020949282.1">
    <property type="nucleotide sequence ID" value="NC_022041.1"/>
</dbReference>
<keyword evidence="3" id="KW-1185">Reference proteome</keyword>
<dbReference type="Proteomes" id="UP000015480">
    <property type="component" value="Chromosome"/>
</dbReference>
<dbReference type="KEGG" id="pami:JCM7686_0534"/>
<accession>S5Y8J2</accession>
<sequence>MLRLATPSDLSFIRALWRRPGNEMFLAPEEAGELEEALEYDHLVIWERAGAPLGFALLTRWVLGSYAVSALAITAPGQGEGTRFLAALLDWLFAEPEAHRIALDTTVDNGPALRLFEKLGFQREGLYRECWKRPDGRRVDCVALAILRREWQGHG</sequence>
<dbReference type="InterPro" id="IPR051908">
    <property type="entry name" value="Ribosomal_N-acetyltransferase"/>
</dbReference>
<reference evidence="2 3" key="1">
    <citation type="journal article" date="2014" name="BMC Genomics">
        <title>Architecture and functions of a multipartite genome of the methylotrophic bacterium Paracoccus aminophilus JCM 7686, containing primary and secondary chromids.</title>
        <authorList>
            <person name="Dziewit L."/>
            <person name="Czarnecki J."/>
            <person name="Wibberg D."/>
            <person name="Radlinska M."/>
            <person name="Mrozek P."/>
            <person name="Szymczak M."/>
            <person name="Schluter A."/>
            <person name="Puhler A."/>
            <person name="Bartosik D."/>
        </authorList>
    </citation>
    <scope>NUCLEOTIDE SEQUENCE [LARGE SCALE GENOMIC DNA]</scope>
    <source>
        <strain evidence="2">JCM 7686</strain>
    </source>
</reference>
<evidence type="ECO:0000313" key="2">
    <source>
        <dbReference type="EMBL" id="AGT07643.1"/>
    </source>
</evidence>
<dbReference type="AlphaFoldDB" id="S5Y8J2"/>
<dbReference type="HOGENOM" id="CLU_1693775_0_0_5"/>
<feature type="domain" description="N-acetyltransferase" evidence="1">
    <location>
        <begin position="1"/>
        <end position="140"/>
    </location>
</feature>
<organism evidence="2 3">
    <name type="scientific">Paracoccus aminophilus JCM 7686</name>
    <dbReference type="NCBI Taxonomy" id="1367847"/>
    <lineage>
        <taxon>Bacteria</taxon>
        <taxon>Pseudomonadati</taxon>
        <taxon>Pseudomonadota</taxon>
        <taxon>Alphaproteobacteria</taxon>
        <taxon>Rhodobacterales</taxon>
        <taxon>Paracoccaceae</taxon>
        <taxon>Paracoccus</taxon>
    </lineage>
</organism>
<dbReference type="GO" id="GO:1990189">
    <property type="term" value="F:protein N-terminal-serine acetyltransferase activity"/>
    <property type="evidence" value="ECO:0007669"/>
    <property type="project" value="TreeGrafter"/>
</dbReference>
<dbReference type="InterPro" id="IPR016181">
    <property type="entry name" value="Acyl_CoA_acyltransferase"/>
</dbReference>
<gene>
    <name evidence="2" type="ORF">JCM7686_0534</name>
</gene>
<dbReference type="OrthoDB" id="5459937at2"/>
<evidence type="ECO:0000313" key="3">
    <source>
        <dbReference type="Proteomes" id="UP000015480"/>
    </source>
</evidence>
<dbReference type="PANTHER" id="PTHR43441">
    <property type="entry name" value="RIBOSOMAL-PROTEIN-SERINE ACETYLTRANSFERASE"/>
    <property type="match status" value="1"/>
</dbReference>
<dbReference type="GO" id="GO:0005737">
    <property type="term" value="C:cytoplasm"/>
    <property type="evidence" value="ECO:0007669"/>
    <property type="project" value="TreeGrafter"/>
</dbReference>
<dbReference type="Pfam" id="PF00583">
    <property type="entry name" value="Acetyltransf_1"/>
    <property type="match status" value="1"/>
</dbReference>